<dbReference type="OrthoDB" id="2021138at2759"/>
<evidence type="ECO:0000259" key="4">
    <source>
        <dbReference type="Pfam" id="PF23598"/>
    </source>
</evidence>
<dbReference type="GeneID" id="100646784"/>
<dbReference type="RefSeq" id="XP_012165966.1">
    <property type="nucleotide sequence ID" value="XM_012310576.3"/>
</dbReference>
<dbReference type="Proteomes" id="UP000835206">
    <property type="component" value="Chromosome 7"/>
</dbReference>
<gene>
    <name evidence="6 7" type="primary">LOC100646784</name>
</gene>
<dbReference type="SMART" id="SM00369">
    <property type="entry name" value="LRR_TYP"/>
    <property type="match status" value="8"/>
</dbReference>
<evidence type="ECO:0000256" key="3">
    <source>
        <dbReference type="SAM" id="MobiDB-lite"/>
    </source>
</evidence>
<organism evidence="5 6">
    <name type="scientific">Bombus terrestris</name>
    <name type="common">Buff-tailed bumblebee</name>
    <name type="synonym">Apis terrestris</name>
    <dbReference type="NCBI Taxonomy" id="30195"/>
    <lineage>
        <taxon>Eukaryota</taxon>
        <taxon>Metazoa</taxon>
        <taxon>Ecdysozoa</taxon>
        <taxon>Arthropoda</taxon>
        <taxon>Hexapoda</taxon>
        <taxon>Insecta</taxon>
        <taxon>Pterygota</taxon>
        <taxon>Neoptera</taxon>
        <taxon>Endopterygota</taxon>
        <taxon>Hymenoptera</taxon>
        <taxon>Apocrita</taxon>
        <taxon>Aculeata</taxon>
        <taxon>Apoidea</taxon>
        <taxon>Anthophila</taxon>
        <taxon>Apidae</taxon>
        <taxon>Bombus</taxon>
        <taxon>Bombus</taxon>
    </lineage>
</organism>
<dbReference type="InterPro" id="IPR055414">
    <property type="entry name" value="LRR_R13L4/SHOC2-like"/>
</dbReference>
<feature type="domain" description="Disease resistance R13L4/SHOC-2-like LRR" evidence="4">
    <location>
        <begin position="57"/>
        <end position="233"/>
    </location>
</feature>
<dbReference type="PANTHER" id="PTHR48051">
    <property type="match status" value="1"/>
</dbReference>
<proteinExistence type="predicted"/>
<dbReference type="InterPro" id="IPR001611">
    <property type="entry name" value="Leu-rich_rpt"/>
</dbReference>
<keyword evidence="5" id="KW-1185">Reference proteome</keyword>
<dbReference type="Pfam" id="PF23598">
    <property type="entry name" value="LRR_14"/>
    <property type="match status" value="2"/>
</dbReference>
<sequence length="577" mass="66752">MDLLKDSAAANETSDDELKTSSAQGTNKEIKNMTGKEIIENISLAQNNLDSLPNGFIEYISKLVDLDLSNSCLRSLPKSFNMLKGLVSLNLNNNQFSSIPNVICELYNLEKLWASGNKIKYLPYNLGNLSKLETLSLNANQLKDLPNSYAKLNQLKVCRLSTNKFKKIPNCVARGMESLQILEFSQNNHVNLDVYPKSTNLTTFYAEENDICPSFPNWILSSSYKKLETVSLNKTRFETFHQPTRTSICYVKKLFMKQCDLNNKNIEFIITGMIDLEELVLGNKKVLYQNYFQIMPINKKERPCSLKELDIQNTGLPQVPKTIQKFVNLINLNLSCNNIFFLPKEICTLRNLITLIIDNNHLTTLPKNFGKLTSLKELKLCHNKLVKLPLNMKSLHNLEYIDLYDNEFEIIPIVVLFFRNLKGLDLEQNYFPTERIQSRFPRYKKMKAVLRNYWMESILGSRSLTGHKVKIFMHNSNILSLPSSSDSDSENSWFSIDDIYNKRWDTSEDSADEFDPHECKKPKQRYYPPFTFYQPYQEIYRPADFHESRVQTRVTKMLESGAIAKQSSYEEGQFEDA</sequence>
<dbReference type="InterPro" id="IPR050216">
    <property type="entry name" value="LRR_domain-containing"/>
</dbReference>
<reference evidence="6 7" key="1">
    <citation type="submission" date="2025-04" db="UniProtKB">
        <authorList>
            <consortium name="RefSeq"/>
        </authorList>
    </citation>
    <scope>IDENTIFICATION</scope>
</reference>
<dbReference type="AlphaFoldDB" id="A0A9B2MPX9"/>
<evidence type="ECO:0000313" key="6">
    <source>
        <dbReference type="RefSeq" id="XP_012165965.1"/>
    </source>
</evidence>
<dbReference type="PANTHER" id="PTHR48051:SF54">
    <property type="entry name" value="LEUCINE-RICH REPEAT-CONTAINING PROTEIN"/>
    <property type="match status" value="1"/>
</dbReference>
<evidence type="ECO:0000256" key="1">
    <source>
        <dbReference type="ARBA" id="ARBA00022614"/>
    </source>
</evidence>
<keyword evidence="2" id="KW-0677">Repeat</keyword>
<feature type="region of interest" description="Disordered" evidence="3">
    <location>
        <begin position="1"/>
        <end position="27"/>
    </location>
</feature>
<dbReference type="InterPro" id="IPR032675">
    <property type="entry name" value="LRR_dom_sf"/>
</dbReference>
<dbReference type="PROSITE" id="PS51450">
    <property type="entry name" value="LRR"/>
    <property type="match status" value="3"/>
</dbReference>
<dbReference type="KEGG" id="bter:100646784"/>
<dbReference type="GO" id="GO:0005737">
    <property type="term" value="C:cytoplasm"/>
    <property type="evidence" value="ECO:0007669"/>
    <property type="project" value="TreeGrafter"/>
</dbReference>
<dbReference type="SUPFAM" id="SSF52047">
    <property type="entry name" value="RNI-like"/>
    <property type="match status" value="1"/>
</dbReference>
<evidence type="ECO:0000256" key="2">
    <source>
        <dbReference type="ARBA" id="ARBA00022737"/>
    </source>
</evidence>
<dbReference type="Gene3D" id="3.80.10.10">
    <property type="entry name" value="Ribonuclease Inhibitor"/>
    <property type="match status" value="3"/>
</dbReference>
<dbReference type="InterPro" id="IPR003591">
    <property type="entry name" value="Leu-rich_rpt_typical-subtyp"/>
</dbReference>
<dbReference type="RefSeq" id="XP_012165965.1">
    <property type="nucleotide sequence ID" value="XM_012310575.3"/>
</dbReference>
<name>A0A9B2MPX9_BOMTE</name>
<feature type="domain" description="Disease resistance R13L4/SHOC-2-like LRR" evidence="4">
    <location>
        <begin position="305"/>
        <end position="382"/>
    </location>
</feature>
<evidence type="ECO:0000313" key="7">
    <source>
        <dbReference type="RefSeq" id="XP_012165966.1"/>
    </source>
</evidence>
<accession>A0A9B2MPX9</accession>
<protein>
    <submittedName>
        <fullName evidence="6 7">Leucine-rich repeat protein SHOC-2</fullName>
    </submittedName>
</protein>
<dbReference type="SUPFAM" id="SSF52058">
    <property type="entry name" value="L domain-like"/>
    <property type="match status" value="1"/>
</dbReference>
<dbReference type="SMART" id="SM00364">
    <property type="entry name" value="LRR_BAC"/>
    <property type="match status" value="5"/>
</dbReference>
<evidence type="ECO:0000313" key="5">
    <source>
        <dbReference type="Proteomes" id="UP000835206"/>
    </source>
</evidence>
<keyword evidence="1" id="KW-0433">Leucine-rich repeat</keyword>